<name>A0ABP1RH25_9HEXA</name>
<sequence length="207" mass="24499">CLLLLLKYNTKMRFTYWNGSNPHRDSLIKVFRAVMTLLRMFLYNPIYLGREYRRFHLEFDDILISILRYMEELDILQEEAIWLDSQHTENAGEDVTDAETMEQSRVYPSSTKILERSRSGSSKSYPSKQSSSKKQITVFFLEDDEQKYNVYGEKVQRNVDSTIAFFHNPIPCIKNISLSEWQKIIDELLEIIQKVSKGHCCKLFIIY</sequence>
<dbReference type="EMBL" id="CAXLJM020000074">
    <property type="protein sequence ID" value="CAL8128123.1"/>
    <property type="molecule type" value="Genomic_DNA"/>
</dbReference>
<dbReference type="Proteomes" id="UP001642540">
    <property type="component" value="Unassembled WGS sequence"/>
</dbReference>
<evidence type="ECO:0000313" key="1">
    <source>
        <dbReference type="EMBL" id="CAL8128123.1"/>
    </source>
</evidence>
<accession>A0ABP1RH25</accession>
<evidence type="ECO:0000313" key="2">
    <source>
        <dbReference type="Proteomes" id="UP001642540"/>
    </source>
</evidence>
<comment type="caution">
    <text evidence="1">The sequence shown here is derived from an EMBL/GenBank/DDBJ whole genome shotgun (WGS) entry which is preliminary data.</text>
</comment>
<protein>
    <submittedName>
        <fullName evidence="1">Uncharacterized protein</fullName>
    </submittedName>
</protein>
<keyword evidence="2" id="KW-1185">Reference proteome</keyword>
<gene>
    <name evidence="1" type="ORF">ODALV1_LOCUS22097</name>
</gene>
<feature type="non-terminal residue" evidence="1">
    <location>
        <position position="1"/>
    </location>
</feature>
<organism evidence="1 2">
    <name type="scientific">Orchesella dallaii</name>
    <dbReference type="NCBI Taxonomy" id="48710"/>
    <lineage>
        <taxon>Eukaryota</taxon>
        <taxon>Metazoa</taxon>
        <taxon>Ecdysozoa</taxon>
        <taxon>Arthropoda</taxon>
        <taxon>Hexapoda</taxon>
        <taxon>Collembola</taxon>
        <taxon>Entomobryomorpha</taxon>
        <taxon>Entomobryoidea</taxon>
        <taxon>Orchesellidae</taxon>
        <taxon>Orchesellinae</taxon>
        <taxon>Orchesella</taxon>
    </lineage>
</organism>
<reference evidence="1 2" key="1">
    <citation type="submission" date="2024-08" db="EMBL/GenBank/DDBJ databases">
        <authorList>
            <person name="Cucini C."/>
            <person name="Frati F."/>
        </authorList>
    </citation>
    <scope>NUCLEOTIDE SEQUENCE [LARGE SCALE GENOMIC DNA]</scope>
</reference>
<proteinExistence type="predicted"/>